<dbReference type="InterPro" id="IPR050966">
    <property type="entry name" value="Glutamyl_endopeptidase"/>
</dbReference>
<keyword evidence="5" id="KW-1185">Reference proteome</keyword>
<keyword evidence="4" id="KW-0378">Hydrolase</keyword>
<dbReference type="InterPro" id="IPR018114">
    <property type="entry name" value="TRYPSIN_HIS"/>
</dbReference>
<dbReference type="PANTHER" id="PTHR15462:SF8">
    <property type="entry name" value="SERINE PROTEASE"/>
    <property type="match status" value="1"/>
</dbReference>
<keyword evidence="1 2" id="KW-0732">Signal</keyword>
<dbReference type="InterPro" id="IPR043504">
    <property type="entry name" value="Peptidase_S1_PA_chymotrypsin"/>
</dbReference>
<dbReference type="GO" id="GO:0016787">
    <property type="term" value="F:hydrolase activity"/>
    <property type="evidence" value="ECO:0007669"/>
    <property type="project" value="UniProtKB-KW"/>
</dbReference>
<dbReference type="InterPro" id="IPR009003">
    <property type="entry name" value="Peptidase_S1_PA"/>
</dbReference>
<dbReference type="EMBL" id="JBHSNA010000003">
    <property type="protein sequence ID" value="MFC5565963.1"/>
    <property type="molecule type" value="Genomic_DNA"/>
</dbReference>
<accession>A0ABW0SAI6</accession>
<evidence type="ECO:0000313" key="4">
    <source>
        <dbReference type="EMBL" id="MFC5565963.1"/>
    </source>
</evidence>
<feature type="signal peptide" evidence="2">
    <location>
        <begin position="1"/>
        <end position="18"/>
    </location>
</feature>
<protein>
    <submittedName>
        <fullName evidence="4">Trypsin-like serine peptidase</fullName>
        <ecNumber evidence="4">3.4.21.-</ecNumber>
    </submittedName>
</protein>
<dbReference type="Proteomes" id="UP001596056">
    <property type="component" value="Unassembled WGS sequence"/>
</dbReference>
<reference evidence="5" key="1">
    <citation type="journal article" date="2019" name="Int. J. Syst. Evol. Microbiol.">
        <title>The Global Catalogue of Microorganisms (GCM) 10K type strain sequencing project: providing services to taxonomists for standard genome sequencing and annotation.</title>
        <authorList>
            <consortium name="The Broad Institute Genomics Platform"/>
            <consortium name="The Broad Institute Genome Sequencing Center for Infectious Disease"/>
            <person name="Wu L."/>
            <person name="Ma J."/>
        </authorList>
    </citation>
    <scope>NUCLEOTIDE SEQUENCE [LARGE SCALE GENOMIC DNA]</scope>
    <source>
        <strain evidence="5">KACC 11588</strain>
    </source>
</reference>
<sequence>MRAVGWLLALALVGPAWAQGTGLHLIDQEAEAAAWGAVGRLDIGDRVFCTGSLIAPDLVLTAAHCLYDRRTGERVEPSRIAFRAGLWGGEAAAVRAASRAVPHPGYRFDRAAGAEDSRNDLALVELDAPIGGPGVHPFETAPEVEAGAEVSVVSYALGRAEAPSREDGCDVLGEQQGVFVLTCDVDFGASGAPIFRMDGSIARIVSVVSAKGELKGHRVALGTSLTEPLAELRAAFEAGDAMAETQVAAVGGDLNRAVALPR</sequence>
<name>A0ABW0SAI6_9RHOB</name>
<gene>
    <name evidence="4" type="ORF">ACFPOC_05950</name>
</gene>
<dbReference type="SUPFAM" id="SSF50494">
    <property type="entry name" value="Trypsin-like serine proteases"/>
    <property type="match status" value="1"/>
</dbReference>
<comment type="caution">
    <text evidence="4">The sequence shown here is derived from an EMBL/GenBank/DDBJ whole genome shotgun (WGS) entry which is preliminary data.</text>
</comment>
<evidence type="ECO:0000313" key="5">
    <source>
        <dbReference type="Proteomes" id="UP001596056"/>
    </source>
</evidence>
<evidence type="ECO:0000259" key="3">
    <source>
        <dbReference type="PROSITE" id="PS50240"/>
    </source>
</evidence>
<organism evidence="4 5">
    <name type="scientific">Rubellimicrobium aerolatum</name>
    <dbReference type="NCBI Taxonomy" id="490979"/>
    <lineage>
        <taxon>Bacteria</taxon>
        <taxon>Pseudomonadati</taxon>
        <taxon>Pseudomonadota</taxon>
        <taxon>Alphaproteobacteria</taxon>
        <taxon>Rhodobacterales</taxon>
        <taxon>Roseobacteraceae</taxon>
        <taxon>Rubellimicrobium</taxon>
    </lineage>
</organism>
<feature type="chain" id="PRO_5045338497" evidence="2">
    <location>
        <begin position="19"/>
        <end position="262"/>
    </location>
</feature>
<dbReference type="Gene3D" id="2.40.10.10">
    <property type="entry name" value="Trypsin-like serine proteases"/>
    <property type="match status" value="2"/>
</dbReference>
<proteinExistence type="predicted"/>
<dbReference type="InterPro" id="IPR001254">
    <property type="entry name" value="Trypsin_dom"/>
</dbReference>
<dbReference type="PANTHER" id="PTHR15462">
    <property type="entry name" value="SERINE PROTEASE"/>
    <property type="match status" value="1"/>
</dbReference>
<feature type="domain" description="Peptidase S1" evidence="3">
    <location>
        <begin position="12"/>
        <end position="156"/>
    </location>
</feature>
<dbReference type="InterPro" id="IPR001314">
    <property type="entry name" value="Peptidase_S1A"/>
</dbReference>
<evidence type="ECO:0000256" key="2">
    <source>
        <dbReference type="SAM" id="SignalP"/>
    </source>
</evidence>
<dbReference type="PROSITE" id="PS00134">
    <property type="entry name" value="TRYPSIN_HIS"/>
    <property type="match status" value="1"/>
</dbReference>
<dbReference type="RefSeq" id="WP_209840255.1">
    <property type="nucleotide sequence ID" value="NZ_JAGGJP010000007.1"/>
</dbReference>
<dbReference type="PROSITE" id="PS50240">
    <property type="entry name" value="TRYPSIN_DOM"/>
    <property type="match status" value="1"/>
</dbReference>
<dbReference type="PRINTS" id="PR00722">
    <property type="entry name" value="CHYMOTRYPSIN"/>
</dbReference>
<evidence type="ECO:0000256" key="1">
    <source>
        <dbReference type="ARBA" id="ARBA00022729"/>
    </source>
</evidence>
<dbReference type="Pfam" id="PF00089">
    <property type="entry name" value="Trypsin"/>
    <property type="match status" value="1"/>
</dbReference>
<dbReference type="EC" id="3.4.21.-" evidence="4"/>